<organism evidence="1">
    <name type="scientific">Synechococcus virus S-ESS1</name>
    <dbReference type="NCBI Taxonomy" id="1964565"/>
    <lineage>
        <taxon>Viruses</taxon>
        <taxon>Duplodnaviria</taxon>
        <taxon>Heunggongvirae</taxon>
        <taxon>Uroviricota</taxon>
        <taxon>Caudoviricetes</taxon>
        <taxon>Casjensviridae</taxon>
        <taxon>Sessunavirus</taxon>
        <taxon>Sessunavirus SESS1</taxon>
    </lineage>
</organism>
<dbReference type="SUPFAM" id="SSF56672">
    <property type="entry name" value="DNA/RNA polymerases"/>
    <property type="match status" value="1"/>
</dbReference>
<accession>A0A1V0DX26</accession>
<dbReference type="InterPro" id="IPR043502">
    <property type="entry name" value="DNA/RNA_pol_sf"/>
</dbReference>
<name>A0A1V0DX26_9CAUD</name>
<dbReference type="RefSeq" id="YP_009997088.1">
    <property type="nucleotide sequence ID" value="NC_052968.1"/>
</dbReference>
<keyword evidence="2" id="KW-1185">Reference proteome</keyword>
<dbReference type="EMBL" id="KY249644">
    <property type="protein sequence ID" value="ARB05709.1"/>
    <property type="molecule type" value="Genomic_DNA"/>
</dbReference>
<reference evidence="1" key="1">
    <citation type="submission" date="2016-11" db="EMBL/GenBank/DDBJ databases">
        <title>The complete genome sequence of Cyanosiphovirus S-ESS1.</title>
        <authorList>
            <person name="Han Y."/>
        </authorList>
    </citation>
    <scope>NUCLEOTIDE SEQUENCE [LARGE SCALE GENOMIC DNA]</scope>
</reference>
<proteinExistence type="predicted"/>
<dbReference type="GeneID" id="62679233"/>
<protein>
    <submittedName>
        <fullName evidence="1">DNA polymerase</fullName>
    </submittedName>
</protein>
<dbReference type="KEGG" id="vg:62679233"/>
<evidence type="ECO:0000313" key="2">
    <source>
        <dbReference type="Proteomes" id="UP000225878"/>
    </source>
</evidence>
<evidence type="ECO:0000313" key="1">
    <source>
        <dbReference type="EMBL" id="ARB05709.1"/>
    </source>
</evidence>
<sequence>MKDTITYMGLNDRKQWVRQQTHPGKITENVDQAISRDLLAHGMMLAHKRHNMDIRLHVHDQIVALTDEDRADADLAILIACMEEKPKWAPDLPLGSAGFTTKVFKKD</sequence>
<dbReference type="Proteomes" id="UP000225878">
    <property type="component" value="Segment"/>
</dbReference>